<proteinExistence type="predicted"/>
<dbReference type="PANTHER" id="PTHR30055:SF146">
    <property type="entry name" value="HTH-TYPE TRANSCRIPTIONAL DUAL REGULATOR CECR"/>
    <property type="match status" value="1"/>
</dbReference>
<dbReference type="InterPro" id="IPR009057">
    <property type="entry name" value="Homeodomain-like_sf"/>
</dbReference>
<evidence type="ECO:0000259" key="3">
    <source>
        <dbReference type="PROSITE" id="PS50977"/>
    </source>
</evidence>
<dbReference type="Pfam" id="PF00440">
    <property type="entry name" value="TetR_N"/>
    <property type="match status" value="1"/>
</dbReference>
<dbReference type="GO" id="GO:0003700">
    <property type="term" value="F:DNA-binding transcription factor activity"/>
    <property type="evidence" value="ECO:0007669"/>
    <property type="project" value="TreeGrafter"/>
</dbReference>
<protein>
    <submittedName>
        <fullName evidence="4">Transcriptional regulator, TetR family</fullName>
    </submittedName>
</protein>
<reference evidence="4 5" key="1">
    <citation type="submission" date="2017-09" db="EMBL/GenBank/DDBJ databases">
        <authorList>
            <person name="Ehlers B."/>
            <person name="Leendertz F.H."/>
        </authorList>
    </citation>
    <scope>NUCLEOTIDE SEQUENCE [LARGE SCALE GENOMIC DNA]</scope>
    <source>
        <strain evidence="4 5">DSM 45537</strain>
    </source>
</reference>
<accession>A0A285LZX9</accession>
<dbReference type="PRINTS" id="PR00455">
    <property type="entry name" value="HTHTETR"/>
</dbReference>
<gene>
    <name evidence="4" type="ORF">SAMN04244553_5832</name>
</gene>
<dbReference type="PANTHER" id="PTHR30055">
    <property type="entry name" value="HTH-TYPE TRANSCRIPTIONAL REGULATOR RUTR"/>
    <property type="match status" value="1"/>
</dbReference>
<keyword evidence="5" id="KW-1185">Reference proteome</keyword>
<feature type="domain" description="HTH tetR-type" evidence="3">
    <location>
        <begin position="16"/>
        <end position="76"/>
    </location>
</feature>
<dbReference type="AlphaFoldDB" id="A0A285LZX9"/>
<dbReference type="InterPro" id="IPR001647">
    <property type="entry name" value="HTH_TetR"/>
</dbReference>
<dbReference type="Gene3D" id="1.10.357.10">
    <property type="entry name" value="Tetracycline Repressor, domain 2"/>
    <property type="match status" value="1"/>
</dbReference>
<name>A0A285LZX9_9NOCA</name>
<dbReference type="InterPro" id="IPR040611">
    <property type="entry name" value="AlkX_C"/>
</dbReference>
<keyword evidence="1 2" id="KW-0238">DNA-binding</keyword>
<dbReference type="GO" id="GO:0000976">
    <property type="term" value="F:transcription cis-regulatory region binding"/>
    <property type="evidence" value="ECO:0007669"/>
    <property type="project" value="TreeGrafter"/>
</dbReference>
<evidence type="ECO:0000256" key="2">
    <source>
        <dbReference type="PROSITE-ProRule" id="PRU00335"/>
    </source>
</evidence>
<feature type="DNA-binding region" description="H-T-H motif" evidence="2">
    <location>
        <begin position="39"/>
        <end position="58"/>
    </location>
</feature>
<dbReference type="InterPro" id="IPR050109">
    <property type="entry name" value="HTH-type_TetR-like_transc_reg"/>
</dbReference>
<dbReference type="Pfam" id="PF18556">
    <property type="entry name" value="TetR_C_35"/>
    <property type="match status" value="1"/>
</dbReference>
<dbReference type="EMBL" id="OBEG01000007">
    <property type="protein sequence ID" value="SNY88841.1"/>
    <property type="molecule type" value="Genomic_DNA"/>
</dbReference>
<sequence>MGAVPEAPRFHSQMRLLLRERVIETARELVCTEGWGAVNMSRVAKEVGVSRPVLYKEIGTKQELADLVIRAELESFLIGIAGSLAEHPEDVIAGLNAAVDFTLRTGSDNELLKAVLSGRSPANVELLPTLMTDPEPVLGRALDAVGAAVRARYGLTYLSDDELAARTEIVIRLTLSHLFQPLGPVERAVAQVAATLRALFATVGASAP</sequence>
<dbReference type="STRING" id="1379680.GCA_001612615_05457"/>
<evidence type="ECO:0000313" key="4">
    <source>
        <dbReference type="EMBL" id="SNY88841.1"/>
    </source>
</evidence>
<evidence type="ECO:0000313" key="5">
    <source>
        <dbReference type="Proteomes" id="UP000219565"/>
    </source>
</evidence>
<dbReference type="SUPFAM" id="SSF46689">
    <property type="entry name" value="Homeodomain-like"/>
    <property type="match status" value="1"/>
</dbReference>
<dbReference type="PROSITE" id="PS50977">
    <property type="entry name" value="HTH_TETR_2"/>
    <property type="match status" value="1"/>
</dbReference>
<organism evidence="4 5">
    <name type="scientific">Nocardia amikacinitolerans</name>
    <dbReference type="NCBI Taxonomy" id="756689"/>
    <lineage>
        <taxon>Bacteria</taxon>
        <taxon>Bacillati</taxon>
        <taxon>Actinomycetota</taxon>
        <taxon>Actinomycetes</taxon>
        <taxon>Mycobacteriales</taxon>
        <taxon>Nocardiaceae</taxon>
        <taxon>Nocardia</taxon>
    </lineage>
</organism>
<evidence type="ECO:0000256" key="1">
    <source>
        <dbReference type="ARBA" id="ARBA00023125"/>
    </source>
</evidence>
<dbReference type="Proteomes" id="UP000219565">
    <property type="component" value="Unassembled WGS sequence"/>
</dbReference>